<dbReference type="SUPFAM" id="SSF52540">
    <property type="entry name" value="P-loop containing nucleoside triphosphate hydrolases"/>
    <property type="match status" value="1"/>
</dbReference>
<accession>A0A9D4CMK8</accession>
<organism evidence="1 2">
    <name type="scientific">Dreissena polymorpha</name>
    <name type="common">Zebra mussel</name>
    <name type="synonym">Mytilus polymorpha</name>
    <dbReference type="NCBI Taxonomy" id="45954"/>
    <lineage>
        <taxon>Eukaryota</taxon>
        <taxon>Metazoa</taxon>
        <taxon>Spiralia</taxon>
        <taxon>Lophotrochozoa</taxon>
        <taxon>Mollusca</taxon>
        <taxon>Bivalvia</taxon>
        <taxon>Autobranchia</taxon>
        <taxon>Heteroconchia</taxon>
        <taxon>Euheterodonta</taxon>
        <taxon>Imparidentia</taxon>
        <taxon>Neoheterodontei</taxon>
        <taxon>Myida</taxon>
        <taxon>Dreissenoidea</taxon>
        <taxon>Dreissenidae</taxon>
        <taxon>Dreissena</taxon>
    </lineage>
</organism>
<keyword evidence="2" id="KW-1185">Reference proteome</keyword>
<gene>
    <name evidence="1" type="ORF">DPMN_053424</name>
</gene>
<dbReference type="Proteomes" id="UP000828390">
    <property type="component" value="Unassembled WGS sequence"/>
</dbReference>
<reference evidence="1" key="2">
    <citation type="submission" date="2020-11" db="EMBL/GenBank/DDBJ databases">
        <authorList>
            <person name="McCartney M.A."/>
            <person name="Auch B."/>
            <person name="Kono T."/>
            <person name="Mallez S."/>
            <person name="Becker A."/>
            <person name="Gohl D.M."/>
            <person name="Silverstein K.A.T."/>
            <person name="Koren S."/>
            <person name="Bechman K.B."/>
            <person name="Herman A."/>
            <person name="Abrahante J.E."/>
            <person name="Garbe J."/>
        </authorList>
    </citation>
    <scope>NUCLEOTIDE SEQUENCE</scope>
    <source>
        <strain evidence="1">Duluth1</strain>
        <tissue evidence="1">Whole animal</tissue>
    </source>
</reference>
<sequence length="120" mass="13367">MAALYWIGYGYQIARQKLGSYFYTGESEEPENARVGMLHSSMEKDSEKADTTSTTPPQPLSALEELIDILSSLQKPIAECPIRLIFSTVALGMGADLKHVQRVIHAGPPTSLERMFYFNI</sequence>
<dbReference type="AlphaFoldDB" id="A0A9D4CMK8"/>
<reference evidence="1" key="1">
    <citation type="journal article" date="2019" name="bioRxiv">
        <title>The Genome of the Zebra Mussel, Dreissena polymorpha: A Resource for Invasive Species Research.</title>
        <authorList>
            <person name="McCartney M.A."/>
            <person name="Auch B."/>
            <person name="Kono T."/>
            <person name="Mallez S."/>
            <person name="Zhang Y."/>
            <person name="Obille A."/>
            <person name="Becker A."/>
            <person name="Abrahante J.E."/>
            <person name="Garbe J."/>
            <person name="Badalamenti J.P."/>
            <person name="Herman A."/>
            <person name="Mangelson H."/>
            <person name="Liachko I."/>
            <person name="Sullivan S."/>
            <person name="Sone E.D."/>
            <person name="Koren S."/>
            <person name="Silverstein K.A.T."/>
            <person name="Beckman K.B."/>
            <person name="Gohl D.M."/>
        </authorList>
    </citation>
    <scope>NUCLEOTIDE SEQUENCE</scope>
    <source>
        <strain evidence="1">Duluth1</strain>
        <tissue evidence="1">Whole animal</tissue>
    </source>
</reference>
<proteinExistence type="predicted"/>
<protein>
    <submittedName>
        <fullName evidence="1">Uncharacterized protein</fullName>
    </submittedName>
</protein>
<evidence type="ECO:0000313" key="1">
    <source>
        <dbReference type="EMBL" id="KAH3727486.1"/>
    </source>
</evidence>
<dbReference type="InterPro" id="IPR027417">
    <property type="entry name" value="P-loop_NTPase"/>
</dbReference>
<dbReference type="Gene3D" id="3.40.50.300">
    <property type="entry name" value="P-loop containing nucleotide triphosphate hydrolases"/>
    <property type="match status" value="1"/>
</dbReference>
<dbReference type="EMBL" id="JAIWYP010000012">
    <property type="protein sequence ID" value="KAH3727486.1"/>
    <property type="molecule type" value="Genomic_DNA"/>
</dbReference>
<name>A0A9D4CMK8_DREPO</name>
<evidence type="ECO:0000313" key="2">
    <source>
        <dbReference type="Proteomes" id="UP000828390"/>
    </source>
</evidence>
<comment type="caution">
    <text evidence="1">The sequence shown here is derived from an EMBL/GenBank/DDBJ whole genome shotgun (WGS) entry which is preliminary data.</text>
</comment>